<sequence>MDVELTVVMWPTEMIYDSTLIAIGIPNAPAPTVLWPVETKNDLSSTRIGMLDSLVEVAAP</sequence>
<organism evidence="1 2">
    <name type="scientific">Vitis rotundifolia</name>
    <name type="common">Muscadine grape</name>
    <dbReference type="NCBI Taxonomy" id="103349"/>
    <lineage>
        <taxon>Eukaryota</taxon>
        <taxon>Viridiplantae</taxon>
        <taxon>Streptophyta</taxon>
        <taxon>Embryophyta</taxon>
        <taxon>Tracheophyta</taxon>
        <taxon>Spermatophyta</taxon>
        <taxon>Magnoliopsida</taxon>
        <taxon>eudicotyledons</taxon>
        <taxon>Gunneridae</taxon>
        <taxon>Pentapetalae</taxon>
        <taxon>rosids</taxon>
        <taxon>Vitales</taxon>
        <taxon>Vitaceae</taxon>
        <taxon>Viteae</taxon>
        <taxon>Vitis</taxon>
    </lineage>
</organism>
<accession>A0AA39DZC6</accession>
<protein>
    <submittedName>
        <fullName evidence="1">Uncharacterized protein</fullName>
    </submittedName>
</protein>
<gene>
    <name evidence="1" type="ORF">PVL29_006360</name>
</gene>
<keyword evidence="2" id="KW-1185">Reference proteome</keyword>
<reference evidence="1 2" key="1">
    <citation type="journal article" date="2023" name="BMC Biotechnol.">
        <title>Vitis rotundifolia cv Carlos genome sequencing.</title>
        <authorList>
            <person name="Huff M."/>
            <person name="Hulse-Kemp A."/>
            <person name="Scheffler B."/>
            <person name="Youngblood R."/>
            <person name="Simpson S."/>
            <person name="Babiker E."/>
            <person name="Staton M."/>
        </authorList>
    </citation>
    <scope>NUCLEOTIDE SEQUENCE [LARGE SCALE GENOMIC DNA]</scope>
    <source>
        <tissue evidence="1">Leaf</tissue>
    </source>
</reference>
<name>A0AA39DZC6_VITRO</name>
<evidence type="ECO:0000313" key="1">
    <source>
        <dbReference type="EMBL" id="KAJ9700990.1"/>
    </source>
</evidence>
<dbReference type="AlphaFoldDB" id="A0AA39DZC6"/>
<comment type="caution">
    <text evidence="1">The sequence shown here is derived from an EMBL/GenBank/DDBJ whole genome shotgun (WGS) entry which is preliminary data.</text>
</comment>
<evidence type="ECO:0000313" key="2">
    <source>
        <dbReference type="Proteomes" id="UP001168098"/>
    </source>
</evidence>
<proteinExistence type="predicted"/>
<dbReference type="EMBL" id="JARBHA010000005">
    <property type="protein sequence ID" value="KAJ9700990.1"/>
    <property type="molecule type" value="Genomic_DNA"/>
</dbReference>
<dbReference type="Proteomes" id="UP001168098">
    <property type="component" value="Unassembled WGS sequence"/>
</dbReference>